<dbReference type="HOGENOM" id="CLU_284132_0_0_1"/>
<dbReference type="NCBIfam" id="TIGR01179">
    <property type="entry name" value="galE"/>
    <property type="match status" value="1"/>
</dbReference>
<proteinExistence type="inferred from homology"/>
<evidence type="ECO:0000256" key="6">
    <source>
        <dbReference type="ARBA" id="ARBA00023144"/>
    </source>
</evidence>
<comment type="cofactor">
    <cofactor evidence="2">
        <name>NAD(+)</name>
        <dbReference type="ChEBI" id="CHEBI:57540"/>
    </cofactor>
</comment>
<gene>
    <name evidence="13" type="ORF">M378DRAFT_183023</name>
</gene>
<comment type="similarity">
    <text evidence="9">In the N-terminal section; belongs to the NAD(P)-dependent epimerase/dehydratase family.</text>
</comment>
<dbReference type="GO" id="GO:0006012">
    <property type="term" value="P:galactose metabolic process"/>
    <property type="evidence" value="ECO:0007669"/>
    <property type="project" value="UniProtKB-KW"/>
</dbReference>
<dbReference type="CDD" id="cd05247">
    <property type="entry name" value="UDP_G4E_1_SDR_e"/>
    <property type="match status" value="1"/>
</dbReference>
<comment type="pathway">
    <text evidence="4">Carbohydrate metabolism; hexose metabolism.</text>
</comment>
<evidence type="ECO:0000256" key="2">
    <source>
        <dbReference type="ARBA" id="ARBA00001911"/>
    </source>
</evidence>
<protein>
    <recommendedName>
        <fullName evidence="12">NAD-dependent epimerase/dehydratase domain-containing protein</fullName>
    </recommendedName>
</protein>
<dbReference type="InParanoid" id="A0A0C2T6P8"/>
<evidence type="ECO:0000256" key="8">
    <source>
        <dbReference type="ARBA" id="ARBA00037676"/>
    </source>
</evidence>
<keyword evidence="6" id="KW-0299">Galactose metabolism</keyword>
<evidence type="ECO:0000256" key="5">
    <source>
        <dbReference type="ARBA" id="ARBA00023027"/>
    </source>
</evidence>
<sequence>MSLQTALTSLLDNLPPRPYNQEDLSALVRKTLDETKNRSSPENRKGQWEYLLKDDIFKLAAMEGTALSEDDNTYYDKLTDKLDLILTFTEHDACEQTFPLSVLQDLLETQTVASCSHIFSWIELHAARLTEGMVPQKGKALVLLRTLNDLLRRLSKMGSTTMFCGRILTFLSGVFPLGERSGVNLRGEYGPTWEGVVDTNKSRKKGEREAKESHGDKMQVDSEISQSKEEFYQTFWSLQFSFSKPPLFAQKNTFPEFQDAVNKVLPVIKEASAKERAMMGSRVGPSAPSSLKRKREMDVDETTSGDYFFAKFLTSPDLLDLEIADTYFRRQFLFQLLILLNYLLTFTKTAKSAWSSPRNRSLQMDFTLEPADAQWVQDTINKATEELRQTTPNGRAFAETVNVILEREKNWVKWKNELCAAFDKEPWSTEFQGKNVGLIEATAEARRKMMEPPEDWPWTLGSEPLTEIWEMGYRDLQDLQIPFRPGSVKDFVKKVKQEDARISMRKKTLAKTAERIAQARAKAAAAAVPEAANPSAISKAEGAAVAMMVDSSGPISTHETAAPQPPIHPSLPARPSSATATPVKHLDAPVMPPSGPAPSIAIFTPTPAPPPEPRISDEQIMKYEENKQRWSWLALRTARDQYLQLFSRIGTGDIEQLAQEIEKEQEKEKLRNEEAVNVLVTGGAGYIGTHVIYALQKTRRYRVISIDNYHNSYPTSLARVSQLSKNELSQGASIQSTEIDSVRCDLTKPEDVRAVFEKYGKGGIWGVIHIAAYKAVGESAEIPLTYYANNVSATISLLQIMEEYDCRRIVYSSSATVYGTPPIIPIPESTKLEAHSPYGRTKIMAETIVEDLCHADQRWRAVSLRYFNPAGAHPSGAIGEDPKGRPGNLLPLLAHMAIGRVKDSTLKVFGNDYPTPDGTCVRDYLHVLDLAAGHLLALDALSENSSIFNTESDGYFKAYNLGRGRGISVLQIVEAMRKATGFDYKYEIIGRRRGDVPDLTADPSLAEKELGFKAEQNLETMCRDLWNWQTKNPLGYE</sequence>
<feature type="compositionally biased region" description="Basic and acidic residues" evidence="11">
    <location>
        <begin position="206"/>
        <end position="222"/>
    </location>
</feature>
<dbReference type="Gene3D" id="3.40.50.720">
    <property type="entry name" value="NAD(P)-binding Rossmann-like Domain"/>
    <property type="match status" value="1"/>
</dbReference>
<dbReference type="PANTHER" id="PTHR43725">
    <property type="entry name" value="UDP-GLUCOSE 4-EPIMERASE"/>
    <property type="match status" value="1"/>
</dbReference>
<dbReference type="PANTHER" id="PTHR43725:SF47">
    <property type="entry name" value="UDP-GLUCOSE 4-EPIMERASE"/>
    <property type="match status" value="1"/>
</dbReference>
<dbReference type="GO" id="GO:0005829">
    <property type="term" value="C:cytosol"/>
    <property type="evidence" value="ECO:0007669"/>
    <property type="project" value="TreeGrafter"/>
</dbReference>
<reference evidence="13 14" key="1">
    <citation type="submission" date="2014-04" db="EMBL/GenBank/DDBJ databases">
        <title>Evolutionary Origins and Diversification of the Mycorrhizal Mutualists.</title>
        <authorList>
            <consortium name="DOE Joint Genome Institute"/>
            <consortium name="Mycorrhizal Genomics Consortium"/>
            <person name="Kohler A."/>
            <person name="Kuo A."/>
            <person name="Nagy L.G."/>
            <person name="Floudas D."/>
            <person name="Copeland A."/>
            <person name="Barry K.W."/>
            <person name="Cichocki N."/>
            <person name="Veneault-Fourrey C."/>
            <person name="LaButti K."/>
            <person name="Lindquist E.A."/>
            <person name="Lipzen A."/>
            <person name="Lundell T."/>
            <person name="Morin E."/>
            <person name="Murat C."/>
            <person name="Riley R."/>
            <person name="Ohm R."/>
            <person name="Sun H."/>
            <person name="Tunlid A."/>
            <person name="Henrissat B."/>
            <person name="Grigoriev I.V."/>
            <person name="Hibbett D.S."/>
            <person name="Martin F."/>
        </authorList>
    </citation>
    <scope>NUCLEOTIDE SEQUENCE [LARGE SCALE GENOMIC DNA]</scope>
    <source>
        <strain evidence="13 14">Koide BX008</strain>
    </source>
</reference>
<evidence type="ECO:0000256" key="1">
    <source>
        <dbReference type="ARBA" id="ARBA00000083"/>
    </source>
</evidence>
<keyword evidence="6" id="KW-0119">Carbohydrate metabolism</keyword>
<dbReference type="Pfam" id="PF01370">
    <property type="entry name" value="Epimerase"/>
    <property type="match status" value="1"/>
</dbReference>
<dbReference type="PRINTS" id="PR01713">
    <property type="entry name" value="NUCEPIMERASE"/>
</dbReference>
<dbReference type="InterPro" id="IPR021861">
    <property type="entry name" value="THO_THOC1"/>
</dbReference>
<comment type="pathway">
    <text evidence="3">Carbohydrate metabolism; galactose metabolism.</text>
</comment>
<feature type="region of interest" description="Disordered" evidence="11">
    <location>
        <begin position="554"/>
        <end position="580"/>
    </location>
</feature>
<organism evidence="13 14">
    <name type="scientific">Amanita muscaria (strain Koide BX008)</name>
    <dbReference type="NCBI Taxonomy" id="946122"/>
    <lineage>
        <taxon>Eukaryota</taxon>
        <taxon>Fungi</taxon>
        <taxon>Dikarya</taxon>
        <taxon>Basidiomycota</taxon>
        <taxon>Agaricomycotina</taxon>
        <taxon>Agaricomycetes</taxon>
        <taxon>Agaricomycetidae</taxon>
        <taxon>Agaricales</taxon>
        <taxon>Pluteineae</taxon>
        <taxon>Amanitaceae</taxon>
        <taxon>Amanita</taxon>
    </lineage>
</organism>
<evidence type="ECO:0000256" key="10">
    <source>
        <dbReference type="ARBA" id="ARBA00038238"/>
    </source>
</evidence>
<dbReference type="Gene3D" id="3.90.25.10">
    <property type="entry name" value="UDP-galactose 4-epimerase, domain 1"/>
    <property type="match status" value="1"/>
</dbReference>
<comment type="catalytic activity">
    <reaction evidence="1">
        <text>UDP-alpha-D-glucose = UDP-alpha-D-galactose</text>
        <dbReference type="Rhea" id="RHEA:22168"/>
        <dbReference type="ChEBI" id="CHEBI:58885"/>
        <dbReference type="ChEBI" id="CHEBI:66914"/>
        <dbReference type="EC" id="5.1.3.2"/>
    </reaction>
</comment>
<name>A0A0C2T6P8_AMAMK</name>
<dbReference type="InterPro" id="IPR001509">
    <property type="entry name" value="Epimerase_deHydtase"/>
</dbReference>
<evidence type="ECO:0000256" key="9">
    <source>
        <dbReference type="ARBA" id="ARBA00037955"/>
    </source>
</evidence>
<evidence type="ECO:0000256" key="11">
    <source>
        <dbReference type="SAM" id="MobiDB-lite"/>
    </source>
</evidence>
<feature type="domain" description="NAD-dependent epimerase/dehydratase" evidence="12">
    <location>
        <begin position="678"/>
        <end position="948"/>
    </location>
</feature>
<evidence type="ECO:0000259" key="12">
    <source>
        <dbReference type="Pfam" id="PF01370"/>
    </source>
</evidence>
<feature type="region of interest" description="Disordered" evidence="11">
    <location>
        <begin position="199"/>
        <end position="222"/>
    </location>
</feature>
<comment type="similarity">
    <text evidence="10">In the C-terminal section; belongs to the aldose epimerase family.</text>
</comment>
<evidence type="ECO:0000256" key="7">
    <source>
        <dbReference type="ARBA" id="ARBA00023235"/>
    </source>
</evidence>
<evidence type="ECO:0000313" key="14">
    <source>
        <dbReference type="Proteomes" id="UP000054549"/>
    </source>
</evidence>
<dbReference type="SUPFAM" id="SSF51735">
    <property type="entry name" value="NAD(P)-binding Rossmann-fold domains"/>
    <property type="match status" value="1"/>
</dbReference>
<evidence type="ECO:0000256" key="3">
    <source>
        <dbReference type="ARBA" id="ARBA00004947"/>
    </source>
</evidence>
<evidence type="ECO:0000313" key="13">
    <source>
        <dbReference type="EMBL" id="KIL71645.1"/>
    </source>
</evidence>
<dbReference type="GO" id="GO:0003978">
    <property type="term" value="F:UDP-glucose 4-epimerase activity"/>
    <property type="evidence" value="ECO:0007669"/>
    <property type="project" value="UniProtKB-EC"/>
</dbReference>
<accession>A0A0C2T6P8</accession>
<dbReference type="AlphaFoldDB" id="A0A0C2T6P8"/>
<dbReference type="STRING" id="946122.A0A0C2T6P8"/>
<comment type="function">
    <text evidence="8">Mutarotase converts alpha-aldose to the beta-anomer. It is active on D-glucose, L-arabinose, D-xylose, D-galactose, maltose and lactose.</text>
</comment>
<dbReference type="OrthoDB" id="9402762at2759"/>
<dbReference type="InterPro" id="IPR036291">
    <property type="entry name" value="NAD(P)-bd_dom_sf"/>
</dbReference>
<dbReference type="Proteomes" id="UP000054549">
    <property type="component" value="Unassembled WGS sequence"/>
</dbReference>
<keyword evidence="14" id="KW-1185">Reference proteome</keyword>
<keyword evidence="5" id="KW-0520">NAD</keyword>
<evidence type="ECO:0000256" key="4">
    <source>
        <dbReference type="ARBA" id="ARBA00005028"/>
    </source>
</evidence>
<keyword evidence="7" id="KW-0413">Isomerase</keyword>
<dbReference type="EMBL" id="KN818222">
    <property type="protein sequence ID" value="KIL71645.1"/>
    <property type="molecule type" value="Genomic_DNA"/>
</dbReference>
<dbReference type="Pfam" id="PF11957">
    <property type="entry name" value="efThoc1"/>
    <property type="match status" value="1"/>
</dbReference>
<dbReference type="InterPro" id="IPR005886">
    <property type="entry name" value="UDP_G4E"/>
</dbReference>